<dbReference type="InterPro" id="IPR036138">
    <property type="entry name" value="PBP_dimer_sf"/>
</dbReference>
<evidence type="ECO:0000256" key="1">
    <source>
        <dbReference type="ARBA" id="ARBA00004370"/>
    </source>
</evidence>
<feature type="domain" description="Penicillin-binding protein transpeptidase" evidence="4">
    <location>
        <begin position="262"/>
        <end position="568"/>
    </location>
</feature>
<dbReference type="SUPFAM" id="SSF56601">
    <property type="entry name" value="beta-lactamase/transpeptidase-like"/>
    <property type="match status" value="1"/>
</dbReference>
<reference evidence="6 7" key="1">
    <citation type="submission" date="2018-10" db="EMBL/GenBank/DDBJ databases">
        <authorList>
            <person name="Li J."/>
        </authorList>
    </citation>
    <scope>NUCLEOTIDE SEQUENCE [LARGE SCALE GENOMIC DNA]</scope>
    <source>
        <strain evidence="6 7">IF 016277</strain>
    </source>
</reference>
<dbReference type="InterPro" id="IPR001460">
    <property type="entry name" value="PCN-bd_Tpept"/>
</dbReference>
<accession>A0A3L7AEJ0</accession>
<comment type="caution">
    <text evidence="6">The sequence shown here is derived from an EMBL/GenBank/DDBJ whole genome shotgun (WGS) entry which is preliminary data.</text>
</comment>
<dbReference type="InterPro" id="IPR050515">
    <property type="entry name" value="Beta-lactam/transpept"/>
</dbReference>
<dbReference type="OrthoDB" id="9789078at2"/>
<dbReference type="Pfam" id="PF03717">
    <property type="entry name" value="PBP_dimer"/>
    <property type="match status" value="1"/>
</dbReference>
<dbReference type="EMBL" id="RCUX01000001">
    <property type="protein sequence ID" value="RLP78061.1"/>
    <property type="molecule type" value="Genomic_DNA"/>
</dbReference>
<dbReference type="Gene3D" id="3.40.710.10">
    <property type="entry name" value="DD-peptidase/beta-lactamase superfamily"/>
    <property type="match status" value="1"/>
</dbReference>
<dbReference type="PANTHER" id="PTHR30627:SF1">
    <property type="entry name" value="PEPTIDOGLYCAN D,D-TRANSPEPTIDASE FTSI"/>
    <property type="match status" value="1"/>
</dbReference>
<evidence type="ECO:0000256" key="2">
    <source>
        <dbReference type="ARBA" id="ARBA00007171"/>
    </source>
</evidence>
<dbReference type="GO" id="GO:0008658">
    <property type="term" value="F:penicillin binding"/>
    <property type="evidence" value="ECO:0007669"/>
    <property type="project" value="InterPro"/>
</dbReference>
<organism evidence="6 7">
    <name type="scientific">Mycetocola tolaasinivorans</name>
    <dbReference type="NCBI Taxonomy" id="76635"/>
    <lineage>
        <taxon>Bacteria</taxon>
        <taxon>Bacillati</taxon>
        <taxon>Actinomycetota</taxon>
        <taxon>Actinomycetes</taxon>
        <taxon>Micrococcales</taxon>
        <taxon>Microbacteriaceae</taxon>
        <taxon>Mycetocola</taxon>
    </lineage>
</organism>
<protein>
    <submittedName>
        <fullName evidence="6">Penicillin-binding protein 2</fullName>
    </submittedName>
</protein>
<evidence type="ECO:0000259" key="5">
    <source>
        <dbReference type="Pfam" id="PF03717"/>
    </source>
</evidence>
<dbReference type="GO" id="GO:0071555">
    <property type="term" value="P:cell wall organization"/>
    <property type="evidence" value="ECO:0007669"/>
    <property type="project" value="TreeGrafter"/>
</dbReference>
<dbReference type="Proteomes" id="UP000272503">
    <property type="component" value="Unassembled WGS sequence"/>
</dbReference>
<dbReference type="InterPro" id="IPR012338">
    <property type="entry name" value="Beta-lactam/transpept-like"/>
</dbReference>
<dbReference type="AlphaFoldDB" id="A0A3L7AEJ0"/>
<dbReference type="Gene3D" id="3.30.450.330">
    <property type="match status" value="1"/>
</dbReference>
<keyword evidence="7" id="KW-1185">Reference proteome</keyword>
<dbReference type="Pfam" id="PF00905">
    <property type="entry name" value="Transpeptidase"/>
    <property type="match status" value="1"/>
</dbReference>
<dbReference type="Gene3D" id="3.90.1310.10">
    <property type="entry name" value="Penicillin-binding protein 2a (Domain 2)"/>
    <property type="match status" value="1"/>
</dbReference>
<dbReference type="GO" id="GO:0005886">
    <property type="term" value="C:plasma membrane"/>
    <property type="evidence" value="ECO:0007669"/>
    <property type="project" value="TreeGrafter"/>
</dbReference>
<evidence type="ECO:0000313" key="7">
    <source>
        <dbReference type="Proteomes" id="UP000272503"/>
    </source>
</evidence>
<dbReference type="SUPFAM" id="SSF56519">
    <property type="entry name" value="Penicillin binding protein dimerisation domain"/>
    <property type="match status" value="1"/>
</dbReference>
<comment type="similarity">
    <text evidence="2">Belongs to the transpeptidase family.</text>
</comment>
<evidence type="ECO:0000313" key="6">
    <source>
        <dbReference type="EMBL" id="RLP78061.1"/>
    </source>
</evidence>
<dbReference type="PANTHER" id="PTHR30627">
    <property type="entry name" value="PEPTIDOGLYCAN D,D-TRANSPEPTIDASE"/>
    <property type="match status" value="1"/>
</dbReference>
<gene>
    <name evidence="6" type="ORF">D9V32_01680</name>
</gene>
<dbReference type="RefSeq" id="WP_121647152.1">
    <property type="nucleotide sequence ID" value="NZ_RCUX01000001.1"/>
</dbReference>
<evidence type="ECO:0000256" key="3">
    <source>
        <dbReference type="ARBA" id="ARBA00023136"/>
    </source>
</evidence>
<dbReference type="InterPro" id="IPR005311">
    <property type="entry name" value="PBP_dimer"/>
</dbReference>
<comment type="subcellular location">
    <subcellularLocation>
        <location evidence="1">Membrane</location>
    </subcellularLocation>
</comment>
<proteinExistence type="inferred from homology"/>
<feature type="domain" description="Penicillin-binding protein dimerisation" evidence="5">
    <location>
        <begin position="55"/>
        <end position="212"/>
    </location>
</feature>
<evidence type="ECO:0000259" key="4">
    <source>
        <dbReference type="Pfam" id="PF00905"/>
    </source>
</evidence>
<keyword evidence="3" id="KW-0472">Membrane</keyword>
<sequence length="591" mass="63160">MTTSAMSTRRRLVAVLVVVALILAGFVARLVDIQVVRAESLVADSLEKMGGSSTIYAPRGDIVDTNGAVLASSIAQFEITTSPKDVKPIKRREGKKTIEVPVAEALSDMAGVLGVDPATLQAKIDDALAKNKDAAYALLAEKVGYEQFAKIRAMNIPWLYIRQTFGRVYPNGAVAGNIVGFVGSDNEGQAGMELSAQQCLQGTNGLQQFQQSKDRVPLPGTTETVTDAKPGGTLKLTLDKDLNWTLQQLVASQVADTKAEYGIAMVTEVKTGKIRAIAEAPSVDPGNVDGTPAEFRGSRAFQVPFEPGSIFKPLTAAMLVDAGLADHNTQVVAPYRYHPKNGASIKDALPHEDERLTMSGVLQQSSNTGLSILGEKMPDDQRYEYLKKFGIGQSTDIKFPGQSSGVLHPVDKWDNQTKYVTMFGQGLSTTAVQMAQVYQGIANDGVMKPLELVEGCSYPDGTVTDTPAPSEGERILSASAAKETIGMMETVVTDGFLADQLHIPGYRVAAKSGTGEQFVDGQLQTTFVASMAGMFPVEDPQYVVTVHLKSPLTFRSSAAAAPVFKEIVAQVIKKYGIAPSTTQAPGWKGTY</sequence>
<name>A0A3L7AEJ0_9MICO</name>